<keyword evidence="10 11" id="KW-0407">Ion channel</keyword>
<sequence>MKDSIIKKLKRDEVIRYATVIIQVPFHEVNLLADIGGQLGLWIGVSALTCCEFLELLWLLGKNAMNRIATKKGNRVESLSRDLNTN</sequence>
<comment type="subcellular location">
    <subcellularLocation>
        <location evidence="1">Membrane</location>
        <topology evidence="1">Multi-pass membrane protein</topology>
    </subcellularLocation>
</comment>
<dbReference type="AlphaFoldDB" id="A0AAD9VH65"/>
<dbReference type="InterPro" id="IPR001873">
    <property type="entry name" value="ENaC"/>
</dbReference>
<keyword evidence="8 12" id="KW-0472">Membrane</keyword>
<dbReference type="Pfam" id="PF00858">
    <property type="entry name" value="ASC"/>
    <property type="match status" value="1"/>
</dbReference>
<proteinExistence type="inferred from homology"/>
<dbReference type="Proteomes" id="UP001249851">
    <property type="component" value="Unassembled WGS sequence"/>
</dbReference>
<evidence type="ECO:0000256" key="8">
    <source>
        <dbReference type="ARBA" id="ARBA00023136"/>
    </source>
</evidence>
<keyword evidence="5 12" id="KW-1133">Transmembrane helix</keyword>
<evidence type="ECO:0000256" key="3">
    <source>
        <dbReference type="ARBA" id="ARBA00022461"/>
    </source>
</evidence>
<evidence type="ECO:0000256" key="11">
    <source>
        <dbReference type="RuleBase" id="RU000679"/>
    </source>
</evidence>
<name>A0AAD9VH65_ACRCE</name>
<dbReference type="GO" id="GO:0005272">
    <property type="term" value="F:sodium channel activity"/>
    <property type="evidence" value="ECO:0007669"/>
    <property type="project" value="UniProtKB-KW"/>
</dbReference>
<feature type="transmembrane region" description="Helical" evidence="12">
    <location>
        <begin position="39"/>
        <end position="61"/>
    </location>
</feature>
<evidence type="ECO:0000256" key="7">
    <source>
        <dbReference type="ARBA" id="ARBA00023065"/>
    </source>
</evidence>
<keyword evidence="6" id="KW-0915">Sodium</keyword>
<accession>A0AAD9VH65</accession>
<reference evidence="13" key="1">
    <citation type="journal article" date="2023" name="G3 (Bethesda)">
        <title>Whole genome assembly and annotation of the endangered Caribbean coral Acropora cervicornis.</title>
        <authorList>
            <person name="Selwyn J.D."/>
            <person name="Vollmer S.V."/>
        </authorList>
    </citation>
    <scope>NUCLEOTIDE SEQUENCE</scope>
    <source>
        <strain evidence="13">K2</strain>
    </source>
</reference>
<comment type="similarity">
    <text evidence="11">Belongs to the amiloride-sensitive sodium channel (TC 1.A.6) family.</text>
</comment>
<organism evidence="13 14">
    <name type="scientific">Acropora cervicornis</name>
    <name type="common">Staghorn coral</name>
    <dbReference type="NCBI Taxonomy" id="6130"/>
    <lineage>
        <taxon>Eukaryota</taxon>
        <taxon>Metazoa</taxon>
        <taxon>Cnidaria</taxon>
        <taxon>Anthozoa</taxon>
        <taxon>Hexacorallia</taxon>
        <taxon>Scleractinia</taxon>
        <taxon>Astrocoeniina</taxon>
        <taxon>Acroporidae</taxon>
        <taxon>Acropora</taxon>
    </lineage>
</organism>
<gene>
    <name evidence="13" type="ORF">P5673_001457</name>
</gene>
<reference evidence="13" key="2">
    <citation type="journal article" date="2023" name="Science">
        <title>Genomic signatures of disease resistance in endangered staghorn corals.</title>
        <authorList>
            <person name="Vollmer S.V."/>
            <person name="Selwyn J.D."/>
            <person name="Despard B.A."/>
            <person name="Roesel C.L."/>
        </authorList>
    </citation>
    <scope>NUCLEOTIDE SEQUENCE</scope>
    <source>
        <strain evidence="13">K2</strain>
    </source>
</reference>
<keyword evidence="3 11" id="KW-0894">Sodium channel</keyword>
<evidence type="ECO:0000256" key="4">
    <source>
        <dbReference type="ARBA" id="ARBA00022692"/>
    </source>
</evidence>
<evidence type="ECO:0000256" key="10">
    <source>
        <dbReference type="ARBA" id="ARBA00023303"/>
    </source>
</evidence>
<evidence type="ECO:0000313" key="14">
    <source>
        <dbReference type="Proteomes" id="UP001249851"/>
    </source>
</evidence>
<keyword evidence="9 11" id="KW-0739">Sodium transport</keyword>
<evidence type="ECO:0000256" key="12">
    <source>
        <dbReference type="SAM" id="Phobius"/>
    </source>
</evidence>
<dbReference type="GO" id="GO:0016020">
    <property type="term" value="C:membrane"/>
    <property type="evidence" value="ECO:0007669"/>
    <property type="project" value="UniProtKB-SubCell"/>
</dbReference>
<evidence type="ECO:0000256" key="6">
    <source>
        <dbReference type="ARBA" id="ARBA00023053"/>
    </source>
</evidence>
<evidence type="ECO:0000256" key="2">
    <source>
        <dbReference type="ARBA" id="ARBA00022448"/>
    </source>
</evidence>
<keyword evidence="14" id="KW-1185">Reference proteome</keyword>
<evidence type="ECO:0000256" key="9">
    <source>
        <dbReference type="ARBA" id="ARBA00023201"/>
    </source>
</evidence>
<comment type="caution">
    <text evidence="13">The sequence shown here is derived from an EMBL/GenBank/DDBJ whole genome shotgun (WGS) entry which is preliminary data.</text>
</comment>
<protein>
    <submittedName>
        <fullName evidence="13">Degenerin mec-4</fullName>
    </submittedName>
</protein>
<evidence type="ECO:0000256" key="1">
    <source>
        <dbReference type="ARBA" id="ARBA00004141"/>
    </source>
</evidence>
<dbReference type="EMBL" id="JARQWQ010000002">
    <property type="protein sequence ID" value="KAK2573767.1"/>
    <property type="molecule type" value="Genomic_DNA"/>
</dbReference>
<keyword evidence="4 11" id="KW-0812">Transmembrane</keyword>
<dbReference type="Gene3D" id="1.10.287.770">
    <property type="entry name" value="YojJ-like"/>
    <property type="match status" value="1"/>
</dbReference>
<evidence type="ECO:0000256" key="5">
    <source>
        <dbReference type="ARBA" id="ARBA00022989"/>
    </source>
</evidence>
<keyword evidence="7 11" id="KW-0406">Ion transport</keyword>
<evidence type="ECO:0000313" key="13">
    <source>
        <dbReference type="EMBL" id="KAK2573767.1"/>
    </source>
</evidence>
<keyword evidence="2 11" id="KW-0813">Transport</keyword>